<evidence type="ECO:0000313" key="7">
    <source>
        <dbReference type="EMBL" id="KAK0513796.1"/>
    </source>
</evidence>
<keyword evidence="2 4" id="KW-0442">Lipid degradation</keyword>
<feature type="compositionally biased region" description="Polar residues" evidence="5">
    <location>
        <begin position="59"/>
        <end position="70"/>
    </location>
</feature>
<dbReference type="Pfam" id="PF01734">
    <property type="entry name" value="Patatin"/>
    <property type="match status" value="1"/>
</dbReference>
<feature type="short sequence motif" description="GXGXXG" evidence="4">
    <location>
        <begin position="120"/>
        <end position="125"/>
    </location>
</feature>
<dbReference type="SUPFAM" id="SSF52151">
    <property type="entry name" value="FabD/lysophospholipase-like"/>
    <property type="match status" value="1"/>
</dbReference>
<dbReference type="GO" id="GO:0047499">
    <property type="term" value="F:calcium-independent phospholipase A2 activity"/>
    <property type="evidence" value="ECO:0007669"/>
    <property type="project" value="TreeGrafter"/>
</dbReference>
<dbReference type="PROSITE" id="PS51635">
    <property type="entry name" value="PNPLA"/>
    <property type="match status" value="1"/>
</dbReference>
<dbReference type="Proteomes" id="UP001166286">
    <property type="component" value="Unassembled WGS sequence"/>
</dbReference>
<dbReference type="PANTHER" id="PTHR24185:SF1">
    <property type="entry name" value="CALCIUM-INDEPENDENT PHOSPHOLIPASE A2-GAMMA"/>
    <property type="match status" value="1"/>
</dbReference>
<dbReference type="GO" id="GO:0019369">
    <property type="term" value="P:arachidonate metabolic process"/>
    <property type="evidence" value="ECO:0007669"/>
    <property type="project" value="TreeGrafter"/>
</dbReference>
<gene>
    <name evidence="7" type="ORF">JMJ35_003518</name>
</gene>
<comment type="caution">
    <text evidence="7">The sequence shown here is derived from an EMBL/GenBank/DDBJ whole genome shotgun (WGS) entry which is preliminary data.</text>
</comment>
<name>A0AA39R4A0_9LECA</name>
<dbReference type="PANTHER" id="PTHR24185">
    <property type="entry name" value="CALCIUM-INDEPENDENT PHOSPHOLIPASE A2-GAMMA"/>
    <property type="match status" value="1"/>
</dbReference>
<dbReference type="GO" id="GO:0016020">
    <property type="term" value="C:membrane"/>
    <property type="evidence" value="ECO:0007669"/>
    <property type="project" value="TreeGrafter"/>
</dbReference>
<evidence type="ECO:0000256" key="3">
    <source>
        <dbReference type="ARBA" id="ARBA00023098"/>
    </source>
</evidence>
<feature type="domain" description="PNPLA" evidence="6">
    <location>
        <begin position="116"/>
        <end position="379"/>
    </location>
</feature>
<protein>
    <recommendedName>
        <fullName evidence="6">PNPLA domain-containing protein</fullName>
    </recommendedName>
</protein>
<sequence>MAYVDTDSGAALTANPWRGSEVSPERGITQLDSDRNLSLSPTEANTESNDHFYDDFNPQRPQRSATTPNPRNRFVNNIRFEREIEDIHRQRRQSTLDTRYSAPFADTVPWDRKAILSLDGGGIRGYSALLILQELMSVIKKLERDHPDGAAESSYHPLPWNPLYATDSRTGEQANPGSQDAESARWLPCHYFDYVAGTSTGGLIAIMLGRLRMNIDDCVSDYEKLGGKVFGRSRWFHLRSPLWFPRDKYNHRNLENAVKEVVDQKIPKIAKFPGGQNFGFDENRCRTVVLAYQQQTNEEAKANGVERPYLFRTYKNLHQSESPQDKLTDRNPGPAHDIPIWWVARATSAAPSYFKPMKIHKLAYLDGGFGANNPCEEIFEEVRKMNNHADTCASVIVSIGTGIDTGWSRLKNLGPSRFINFLNVARKWASESQEVHIRMLNRKKGAPFEYHRLNVPDGIGSLKLDEWRVRGPVRTALGKMIGKLRSSRLVGCKRRTHDIAEKDPEKSEIVTTQVNGQHDSLLNDGPRAHSNASSAIDASAIPKWLQARNKTLKLIRKHTEEYLRQPEVKESIDEIAQILVEGRRARAKQDANRWEKACFGAWYQCNVLQCPRAEKEYQDRHSLEKHFLDKHKDMFSRENQERLERALDDCKVVIH</sequence>
<feature type="region of interest" description="Disordered" evidence="5">
    <location>
        <begin position="1"/>
        <end position="72"/>
    </location>
</feature>
<dbReference type="InterPro" id="IPR002641">
    <property type="entry name" value="PNPLA_dom"/>
</dbReference>
<accession>A0AA39R4A0</accession>
<dbReference type="GO" id="GO:0016042">
    <property type="term" value="P:lipid catabolic process"/>
    <property type="evidence" value="ECO:0007669"/>
    <property type="project" value="UniProtKB-UniRule"/>
</dbReference>
<proteinExistence type="predicted"/>
<organism evidence="7 8">
    <name type="scientific">Cladonia borealis</name>
    <dbReference type="NCBI Taxonomy" id="184061"/>
    <lineage>
        <taxon>Eukaryota</taxon>
        <taxon>Fungi</taxon>
        <taxon>Dikarya</taxon>
        <taxon>Ascomycota</taxon>
        <taxon>Pezizomycotina</taxon>
        <taxon>Lecanoromycetes</taxon>
        <taxon>OSLEUM clade</taxon>
        <taxon>Lecanoromycetidae</taxon>
        <taxon>Lecanorales</taxon>
        <taxon>Lecanorineae</taxon>
        <taxon>Cladoniaceae</taxon>
        <taxon>Cladonia</taxon>
    </lineage>
</organism>
<evidence type="ECO:0000256" key="1">
    <source>
        <dbReference type="ARBA" id="ARBA00022801"/>
    </source>
</evidence>
<keyword evidence="8" id="KW-1185">Reference proteome</keyword>
<dbReference type="EMBL" id="JAFEKC020000006">
    <property type="protein sequence ID" value="KAK0513796.1"/>
    <property type="molecule type" value="Genomic_DNA"/>
</dbReference>
<dbReference type="InterPro" id="IPR016035">
    <property type="entry name" value="Acyl_Trfase/lysoPLipase"/>
</dbReference>
<feature type="short sequence motif" description="DGA/G" evidence="4">
    <location>
        <begin position="366"/>
        <end position="368"/>
    </location>
</feature>
<feature type="active site" description="Nucleophile" evidence="4">
    <location>
        <position position="199"/>
    </location>
</feature>
<dbReference type="Gene3D" id="3.40.1090.10">
    <property type="entry name" value="Cytosolic phospholipase A2 catalytic domain"/>
    <property type="match status" value="1"/>
</dbReference>
<evidence type="ECO:0000259" key="6">
    <source>
        <dbReference type="PROSITE" id="PS51635"/>
    </source>
</evidence>
<dbReference type="GO" id="GO:0046486">
    <property type="term" value="P:glycerolipid metabolic process"/>
    <property type="evidence" value="ECO:0007669"/>
    <property type="project" value="UniProtKB-ARBA"/>
</dbReference>
<feature type="compositionally biased region" description="Polar residues" evidence="5">
    <location>
        <begin position="36"/>
        <end position="47"/>
    </location>
</feature>
<evidence type="ECO:0000313" key="8">
    <source>
        <dbReference type="Proteomes" id="UP001166286"/>
    </source>
</evidence>
<evidence type="ECO:0000256" key="2">
    <source>
        <dbReference type="ARBA" id="ARBA00022963"/>
    </source>
</evidence>
<evidence type="ECO:0000256" key="4">
    <source>
        <dbReference type="PROSITE-ProRule" id="PRU01161"/>
    </source>
</evidence>
<evidence type="ECO:0000256" key="5">
    <source>
        <dbReference type="SAM" id="MobiDB-lite"/>
    </source>
</evidence>
<keyword evidence="3 4" id="KW-0443">Lipid metabolism</keyword>
<dbReference type="AlphaFoldDB" id="A0AA39R4A0"/>
<keyword evidence="1 4" id="KW-0378">Hydrolase</keyword>
<feature type="active site" description="Proton acceptor" evidence="4">
    <location>
        <position position="366"/>
    </location>
</feature>
<feature type="short sequence motif" description="GXSXG" evidence="4">
    <location>
        <begin position="197"/>
        <end position="201"/>
    </location>
</feature>
<reference evidence="7" key="1">
    <citation type="submission" date="2023-03" db="EMBL/GenBank/DDBJ databases">
        <title>Complete genome of Cladonia borealis.</title>
        <authorList>
            <person name="Park H."/>
        </authorList>
    </citation>
    <scope>NUCLEOTIDE SEQUENCE</scope>
    <source>
        <strain evidence="7">ANT050790</strain>
    </source>
</reference>